<dbReference type="Pfam" id="PF01480">
    <property type="entry name" value="PWI"/>
    <property type="match status" value="1"/>
</dbReference>
<evidence type="ECO:0000313" key="3">
    <source>
        <dbReference type="EMBL" id="KAF2455198.1"/>
    </source>
</evidence>
<organism evidence="3 4">
    <name type="scientific">Lineolata rhizophorae</name>
    <dbReference type="NCBI Taxonomy" id="578093"/>
    <lineage>
        <taxon>Eukaryota</taxon>
        <taxon>Fungi</taxon>
        <taxon>Dikarya</taxon>
        <taxon>Ascomycota</taxon>
        <taxon>Pezizomycotina</taxon>
        <taxon>Dothideomycetes</taxon>
        <taxon>Dothideomycetes incertae sedis</taxon>
        <taxon>Lineolatales</taxon>
        <taxon>Lineolataceae</taxon>
        <taxon>Lineolata</taxon>
    </lineage>
</organism>
<dbReference type="OrthoDB" id="6275295at2759"/>
<feature type="compositionally biased region" description="Acidic residues" evidence="1">
    <location>
        <begin position="487"/>
        <end position="497"/>
    </location>
</feature>
<accession>A0A6A6NUF1</accession>
<feature type="compositionally biased region" description="Pro residues" evidence="1">
    <location>
        <begin position="87"/>
        <end position="97"/>
    </location>
</feature>
<feature type="compositionally biased region" description="Basic and acidic residues" evidence="1">
    <location>
        <begin position="524"/>
        <end position="573"/>
    </location>
</feature>
<dbReference type="PROSITE" id="PS51025">
    <property type="entry name" value="PWI"/>
    <property type="match status" value="1"/>
</dbReference>
<evidence type="ECO:0000259" key="2">
    <source>
        <dbReference type="PROSITE" id="PS51025"/>
    </source>
</evidence>
<evidence type="ECO:0000256" key="1">
    <source>
        <dbReference type="SAM" id="MobiDB-lite"/>
    </source>
</evidence>
<feature type="region of interest" description="Disordered" evidence="1">
    <location>
        <begin position="411"/>
        <end position="434"/>
    </location>
</feature>
<feature type="region of interest" description="Disordered" evidence="1">
    <location>
        <begin position="524"/>
        <end position="613"/>
    </location>
</feature>
<feature type="compositionally biased region" description="Gly residues" evidence="1">
    <location>
        <begin position="116"/>
        <end position="125"/>
    </location>
</feature>
<dbReference type="EMBL" id="MU001688">
    <property type="protein sequence ID" value="KAF2455198.1"/>
    <property type="molecule type" value="Genomic_DNA"/>
</dbReference>
<name>A0A6A6NUF1_9PEZI</name>
<feature type="domain" description="PWI" evidence="2">
    <location>
        <begin position="744"/>
        <end position="837"/>
    </location>
</feature>
<dbReference type="GO" id="GO:0005681">
    <property type="term" value="C:spliceosomal complex"/>
    <property type="evidence" value="ECO:0007669"/>
    <property type="project" value="TreeGrafter"/>
</dbReference>
<dbReference type="InterPro" id="IPR002483">
    <property type="entry name" value="PWI_dom"/>
</dbReference>
<feature type="compositionally biased region" description="Pro residues" evidence="1">
    <location>
        <begin position="30"/>
        <end position="51"/>
    </location>
</feature>
<dbReference type="Proteomes" id="UP000799766">
    <property type="component" value="Unassembled WGS sequence"/>
</dbReference>
<feature type="region of interest" description="Disordered" evidence="1">
    <location>
        <begin position="1"/>
        <end position="167"/>
    </location>
</feature>
<dbReference type="AlphaFoldDB" id="A0A6A6NUF1"/>
<dbReference type="SMART" id="SM00311">
    <property type="entry name" value="PWI"/>
    <property type="match status" value="1"/>
</dbReference>
<sequence>MYPYNNAPGQYGNKQGQHYPPGYTGQHPMGAPPGVQPNPNLGPPPGVPAGPPGAARPAMSPPAGMPSATSPHPSAPRAGGHPGTGPSLPPNFTPPAGMPNINFSAPVIRLGTSGPPKGGIGGPDAGSGRSDSRADGSMGGAAGGGRNRMGLGHPDAHRGGPGGPMRGDAANAAVPLQEPTVDEVDRTLFVGEIPGGSDSGGLGGDEGVKRLLSCAGPLRKWVRAINADGQVDDFGFGEYEDVETLAIADEIFKDVEVPVERQRPKMDNGEDTEMSEAEDKRMMKVKLTFDVDENSPIYNEEFKSRLNENSTAWESRIQACRDSLKHVLDSFFNPPVTSAADYDHDTIMQDGAAAAKPATDPAEVIMIPLSAEDELADIPADMRETVAAEIAAFRERSNRRDLERMRREEEIEARATGGRAVRLPSPAGGANGVPLGPREKGVHGAPSGPKGFQGVQIPKDYQAGVSFVNGSGADSAFGPVPGYDRSVEDDSASDEELEARRVAKKEAEQERKFLDAERKWLNRERNRETALARERERERKEKEARERNATELRERLSKYDDDEEKTAKRDPYYSDHNAWRRTRAQIRSREEAEDERDRQLEARERAAEEEKSRGLVDSFLDRQAEELFARRAEDDRARAEGYLDMLGRRPTDAAPGEAQREPTRIRLTLGAAAAQRAQPAGRPRRSALEVEGLLEDEDEGATATRRGLVPIKDGEPLRPGDRMNDQQREEAAQALMTELPTDKQGLWNWPVQWDCVDETIMVEKLRPFIEKTIMDYLGVEEVMLVDAVEEGVRRRAKPEEIVTELADVMDEDAADLVMQVWRRLIYYAEAEKLGYPY</sequence>
<feature type="region of interest" description="Disordered" evidence="1">
    <location>
        <begin position="473"/>
        <end position="509"/>
    </location>
</feature>
<dbReference type="PANTHER" id="PTHR18806">
    <property type="entry name" value="RBM25 PROTEIN"/>
    <property type="match status" value="1"/>
</dbReference>
<gene>
    <name evidence="3" type="ORF">BDY21DRAFT_307977</name>
</gene>
<dbReference type="PANTHER" id="PTHR18806:SF4">
    <property type="entry name" value="RNA-BINDING PROTEIN 25"/>
    <property type="match status" value="1"/>
</dbReference>
<reference evidence="3" key="1">
    <citation type="journal article" date="2020" name="Stud. Mycol.">
        <title>101 Dothideomycetes genomes: a test case for predicting lifestyles and emergence of pathogens.</title>
        <authorList>
            <person name="Haridas S."/>
            <person name="Albert R."/>
            <person name="Binder M."/>
            <person name="Bloem J."/>
            <person name="Labutti K."/>
            <person name="Salamov A."/>
            <person name="Andreopoulos B."/>
            <person name="Baker S."/>
            <person name="Barry K."/>
            <person name="Bills G."/>
            <person name="Bluhm B."/>
            <person name="Cannon C."/>
            <person name="Castanera R."/>
            <person name="Culley D."/>
            <person name="Daum C."/>
            <person name="Ezra D."/>
            <person name="Gonzalez J."/>
            <person name="Henrissat B."/>
            <person name="Kuo A."/>
            <person name="Liang C."/>
            <person name="Lipzen A."/>
            <person name="Lutzoni F."/>
            <person name="Magnuson J."/>
            <person name="Mondo S."/>
            <person name="Nolan M."/>
            <person name="Ohm R."/>
            <person name="Pangilinan J."/>
            <person name="Park H.-J."/>
            <person name="Ramirez L."/>
            <person name="Alfaro M."/>
            <person name="Sun H."/>
            <person name="Tritt A."/>
            <person name="Yoshinaga Y."/>
            <person name="Zwiers L.-H."/>
            <person name="Turgeon B."/>
            <person name="Goodwin S."/>
            <person name="Spatafora J."/>
            <person name="Crous P."/>
            <person name="Grigoriev I."/>
        </authorList>
    </citation>
    <scope>NUCLEOTIDE SEQUENCE</scope>
    <source>
        <strain evidence="3">ATCC 16933</strain>
    </source>
</reference>
<protein>
    <recommendedName>
        <fullName evidence="2">PWI domain-containing protein</fullName>
    </recommendedName>
</protein>
<dbReference type="Gene3D" id="1.20.1390.10">
    <property type="entry name" value="PWI domain"/>
    <property type="match status" value="1"/>
</dbReference>
<keyword evidence="4" id="KW-1185">Reference proteome</keyword>
<feature type="compositionally biased region" description="Gly residues" evidence="1">
    <location>
        <begin position="137"/>
        <end position="147"/>
    </location>
</feature>
<evidence type="ECO:0000313" key="4">
    <source>
        <dbReference type="Proteomes" id="UP000799766"/>
    </source>
</evidence>
<dbReference type="InterPro" id="IPR052768">
    <property type="entry name" value="RBM25"/>
</dbReference>
<feature type="compositionally biased region" description="Basic and acidic residues" evidence="1">
    <location>
        <begin position="587"/>
        <end position="613"/>
    </location>
</feature>
<dbReference type="GO" id="GO:0003729">
    <property type="term" value="F:mRNA binding"/>
    <property type="evidence" value="ECO:0007669"/>
    <property type="project" value="TreeGrafter"/>
</dbReference>
<feature type="compositionally biased region" description="Basic and acidic residues" evidence="1">
    <location>
        <begin position="498"/>
        <end position="509"/>
    </location>
</feature>
<proteinExistence type="predicted"/>